<evidence type="ECO:0000313" key="2">
    <source>
        <dbReference type="EMBL" id="CAI2200858.1"/>
    </source>
</evidence>
<comment type="caution">
    <text evidence="2">The sequence shown here is derived from an EMBL/GenBank/DDBJ whole genome shotgun (WGS) entry which is preliminary data.</text>
</comment>
<keyword evidence="1" id="KW-0175">Coiled coil</keyword>
<accession>A0A9W4XC54</accession>
<sequence length="100" mass="11960">KEKSKEPYCLDCGEDENKQGKMFEDIKDDFFVFQETNKLIEEYLLEFAKEEEQKTNRTPEEEQELENLRKKLRELEKRLNQKTEQKDNSKLILGLGMGVL</sequence>
<name>A0A9W4XC54_9GLOM</name>
<organism evidence="2 3">
    <name type="scientific">Funneliformis geosporum</name>
    <dbReference type="NCBI Taxonomy" id="1117311"/>
    <lineage>
        <taxon>Eukaryota</taxon>
        <taxon>Fungi</taxon>
        <taxon>Fungi incertae sedis</taxon>
        <taxon>Mucoromycota</taxon>
        <taxon>Glomeromycotina</taxon>
        <taxon>Glomeromycetes</taxon>
        <taxon>Glomerales</taxon>
        <taxon>Glomeraceae</taxon>
        <taxon>Funneliformis</taxon>
    </lineage>
</organism>
<feature type="non-terminal residue" evidence="2">
    <location>
        <position position="100"/>
    </location>
</feature>
<evidence type="ECO:0000256" key="1">
    <source>
        <dbReference type="SAM" id="Coils"/>
    </source>
</evidence>
<feature type="coiled-coil region" evidence="1">
    <location>
        <begin position="33"/>
        <end position="92"/>
    </location>
</feature>
<proteinExistence type="predicted"/>
<keyword evidence="3" id="KW-1185">Reference proteome</keyword>
<evidence type="ECO:0000313" key="3">
    <source>
        <dbReference type="Proteomes" id="UP001153678"/>
    </source>
</evidence>
<protein>
    <submittedName>
        <fullName evidence="2">2373_t:CDS:1</fullName>
    </submittedName>
</protein>
<gene>
    <name evidence="2" type="ORF">FWILDA_LOCUS19777</name>
</gene>
<dbReference type="EMBL" id="CAMKVN010025647">
    <property type="protein sequence ID" value="CAI2200858.1"/>
    <property type="molecule type" value="Genomic_DNA"/>
</dbReference>
<dbReference type="Proteomes" id="UP001153678">
    <property type="component" value="Unassembled WGS sequence"/>
</dbReference>
<dbReference type="AlphaFoldDB" id="A0A9W4XC54"/>
<reference evidence="2" key="1">
    <citation type="submission" date="2022-08" db="EMBL/GenBank/DDBJ databases">
        <authorList>
            <person name="Kallberg Y."/>
            <person name="Tangrot J."/>
            <person name="Rosling A."/>
        </authorList>
    </citation>
    <scope>NUCLEOTIDE SEQUENCE</scope>
    <source>
        <strain evidence="2">Wild A</strain>
    </source>
</reference>
<feature type="non-terminal residue" evidence="2">
    <location>
        <position position="1"/>
    </location>
</feature>